<sequence length="78" mass="8927">MNQQFPIHAMDTRALRRPYIRPRRPYWGYGGGFEGPLVGGVLGGLLGSTLLNPYFYGPTPFYPPYPYGFGYGYPGFWW</sequence>
<evidence type="ECO:0008006" key="3">
    <source>
        <dbReference type="Google" id="ProtNLM"/>
    </source>
</evidence>
<organism evidence="1 2">
    <name type="scientific">Litchfieldia luteola</name>
    <dbReference type="NCBI Taxonomy" id="682179"/>
    <lineage>
        <taxon>Bacteria</taxon>
        <taxon>Bacillati</taxon>
        <taxon>Bacillota</taxon>
        <taxon>Bacilli</taxon>
        <taxon>Bacillales</taxon>
        <taxon>Bacillaceae</taxon>
        <taxon>Litchfieldia</taxon>
    </lineage>
</organism>
<evidence type="ECO:0000313" key="2">
    <source>
        <dbReference type="Proteomes" id="UP001516662"/>
    </source>
</evidence>
<evidence type="ECO:0000313" key="1">
    <source>
        <dbReference type="EMBL" id="MBE4909283.1"/>
    </source>
</evidence>
<reference evidence="1 2" key="1">
    <citation type="submission" date="2020-10" db="EMBL/GenBank/DDBJ databases">
        <title>Bacillus sp. HD4P25, an endophyte from a halophyte.</title>
        <authorList>
            <person name="Sun J.-Q."/>
        </authorList>
    </citation>
    <scope>NUCLEOTIDE SEQUENCE [LARGE SCALE GENOMIC DNA]</scope>
    <source>
        <strain evidence="1 2">YIM 93174</strain>
    </source>
</reference>
<dbReference type="RefSeq" id="WP_193537767.1">
    <property type="nucleotide sequence ID" value="NZ_JADCLJ010000022.1"/>
</dbReference>
<dbReference type="Proteomes" id="UP001516662">
    <property type="component" value="Unassembled WGS sequence"/>
</dbReference>
<accession>A0ABR9QLB6</accession>
<protein>
    <recommendedName>
        <fullName evidence="3">Spore coat protein</fullName>
    </recommendedName>
</protein>
<gene>
    <name evidence="1" type="ORF">IMZ08_14630</name>
</gene>
<proteinExistence type="predicted"/>
<name>A0ABR9QLB6_9BACI</name>
<keyword evidence="2" id="KW-1185">Reference proteome</keyword>
<dbReference type="EMBL" id="JADCLJ010000022">
    <property type="protein sequence ID" value="MBE4909283.1"/>
    <property type="molecule type" value="Genomic_DNA"/>
</dbReference>
<comment type="caution">
    <text evidence="1">The sequence shown here is derived from an EMBL/GenBank/DDBJ whole genome shotgun (WGS) entry which is preliminary data.</text>
</comment>